<dbReference type="InterPro" id="IPR035980">
    <property type="entry name" value="Ribosomal_bS6_sf"/>
</dbReference>
<dbReference type="PANTHER" id="PTHR21011">
    <property type="entry name" value="MITOCHONDRIAL 28S RIBOSOMAL PROTEIN S6"/>
    <property type="match status" value="1"/>
</dbReference>
<proteinExistence type="inferred from homology"/>
<dbReference type="Pfam" id="PF01250">
    <property type="entry name" value="Ribosomal_S6"/>
    <property type="match status" value="1"/>
</dbReference>
<evidence type="ECO:0000313" key="5">
    <source>
        <dbReference type="EMBL" id="MDO8059101.1"/>
    </source>
</evidence>
<keyword evidence="4" id="KW-0694">RNA-binding</keyword>
<dbReference type="GO" id="GO:0005840">
    <property type="term" value="C:ribosome"/>
    <property type="evidence" value="ECO:0007669"/>
    <property type="project" value="UniProtKB-KW"/>
</dbReference>
<name>A0ABT9D389_9MOLU</name>
<evidence type="ECO:0000256" key="2">
    <source>
        <dbReference type="ARBA" id="ARBA00035104"/>
    </source>
</evidence>
<dbReference type="InterPro" id="IPR000529">
    <property type="entry name" value="Ribosomal_bS6"/>
</dbReference>
<accession>A0ABT9D389</accession>
<evidence type="ECO:0000313" key="6">
    <source>
        <dbReference type="Proteomes" id="UP001170674"/>
    </source>
</evidence>
<keyword evidence="6" id="KW-1185">Reference proteome</keyword>
<organism evidence="5 6">
    <name type="scientific">Candidatus Phytoplasma crotalariae</name>
    <dbReference type="NCBI Taxonomy" id="2982627"/>
    <lineage>
        <taxon>Bacteria</taxon>
        <taxon>Bacillati</taxon>
        <taxon>Mycoplasmatota</taxon>
        <taxon>Mollicutes</taxon>
        <taxon>Acholeplasmatales</taxon>
        <taxon>Acholeplasmataceae</taxon>
        <taxon>Candidatus Phytoplasma</taxon>
        <taxon>16SrII (Peanut WB group)</taxon>
    </lineage>
</organism>
<reference evidence="5 6" key="1">
    <citation type="journal article" date="2023" name="Int. J. Syst. Evol. Microbiol.">
        <title>The observation of taxonomic boundaries for the 16SrII and 16SrXXV phytoplasmas using genome-based delimitation.</title>
        <authorList>
            <person name="Rodrigues Jardim B."/>
            <person name="Tran-Nguyen L.T.T."/>
            <person name="Gambley C."/>
            <person name="Al-Sadi A.M."/>
            <person name="Al-Subhi A.M."/>
            <person name="Foissac X."/>
            <person name="Salar P."/>
            <person name="Cai H."/>
            <person name="Yang J.Y."/>
            <person name="Davis R."/>
            <person name="Jones L."/>
            <person name="Rodoni B."/>
            <person name="Constable F.E."/>
        </authorList>
    </citation>
    <scope>NUCLEOTIDE SEQUENCE [LARGE SCALE GENOMIC DNA]</scope>
    <source>
        <strain evidence="5">BAWM-OMN-P53</strain>
    </source>
</reference>
<sequence>MKEYEKSTNMKEYELMYIIKPNISLEKAQEIVENLNKNFLKNKDINYFEEITSTSAELKELAYPIKKFKQGYYVQSTIKADNTFVEKFNQLMKITEEIIRFLIIKK</sequence>
<dbReference type="PANTHER" id="PTHR21011:SF1">
    <property type="entry name" value="SMALL RIBOSOMAL SUBUNIT PROTEIN BS6M"/>
    <property type="match status" value="1"/>
</dbReference>
<dbReference type="CDD" id="cd00473">
    <property type="entry name" value="bS6"/>
    <property type="match status" value="1"/>
</dbReference>
<dbReference type="RefSeq" id="WP_304514620.1">
    <property type="nucleotide sequence ID" value="NZ_JAOSIR010000004.1"/>
</dbReference>
<keyword evidence="4" id="KW-0699">rRNA-binding</keyword>
<dbReference type="Proteomes" id="UP001170674">
    <property type="component" value="Unassembled WGS sequence"/>
</dbReference>
<keyword evidence="4" id="KW-0687">Ribonucleoprotein</keyword>
<dbReference type="InterPro" id="IPR020814">
    <property type="entry name" value="Ribosomal_S6_plastid/chlpt"/>
</dbReference>
<comment type="caution">
    <text evidence="5">The sequence shown here is derived from an EMBL/GenBank/DDBJ whole genome shotgun (WGS) entry which is preliminary data.</text>
</comment>
<evidence type="ECO:0000256" key="3">
    <source>
        <dbReference type="ARBA" id="ARBA00035294"/>
    </source>
</evidence>
<dbReference type="Gene3D" id="3.30.70.60">
    <property type="match status" value="1"/>
</dbReference>
<dbReference type="InterPro" id="IPR014717">
    <property type="entry name" value="Transl_elong_EF1B/ribsomal_bS6"/>
</dbReference>
<protein>
    <recommendedName>
        <fullName evidence="3 4">Small ribosomal subunit protein bS6</fullName>
    </recommendedName>
</protein>
<comment type="function">
    <text evidence="2 4">Binds together with bS18 to 16S ribosomal RNA.</text>
</comment>
<dbReference type="SUPFAM" id="SSF54995">
    <property type="entry name" value="Ribosomal protein S6"/>
    <property type="match status" value="1"/>
</dbReference>
<comment type="similarity">
    <text evidence="1 4">Belongs to the bacterial ribosomal protein bS6 family.</text>
</comment>
<keyword evidence="4 5" id="KW-0689">Ribosomal protein</keyword>
<evidence type="ECO:0000256" key="1">
    <source>
        <dbReference type="ARBA" id="ARBA00009512"/>
    </source>
</evidence>
<evidence type="ECO:0000256" key="4">
    <source>
        <dbReference type="HAMAP-Rule" id="MF_00360"/>
    </source>
</evidence>
<dbReference type="NCBIfam" id="TIGR00166">
    <property type="entry name" value="S6"/>
    <property type="match status" value="1"/>
</dbReference>
<gene>
    <name evidence="4 5" type="primary">rpsF</name>
    <name evidence="5" type="ORF">OC683_00505</name>
</gene>
<dbReference type="HAMAP" id="MF_00360">
    <property type="entry name" value="Ribosomal_bS6"/>
    <property type="match status" value="1"/>
</dbReference>
<dbReference type="EMBL" id="JAOSIR010000004">
    <property type="protein sequence ID" value="MDO8059101.1"/>
    <property type="molecule type" value="Genomic_DNA"/>
</dbReference>